<feature type="domain" description="Tryptophan synthase beta chain-like PALP" evidence="12">
    <location>
        <begin position="86"/>
        <end position="431"/>
    </location>
</feature>
<evidence type="ECO:0000256" key="10">
    <source>
        <dbReference type="ARBA" id="ARBA00023239"/>
    </source>
</evidence>
<keyword evidence="7" id="KW-0822">Tryptophan biosynthesis</keyword>
<comment type="catalytic activity">
    <reaction evidence="11">
        <text>(1S,2R)-1-C-(indol-3-yl)glycerol 3-phosphate + L-serine = D-glyceraldehyde 3-phosphate + L-tryptophan + H2O</text>
        <dbReference type="Rhea" id="RHEA:10532"/>
        <dbReference type="ChEBI" id="CHEBI:15377"/>
        <dbReference type="ChEBI" id="CHEBI:33384"/>
        <dbReference type="ChEBI" id="CHEBI:57912"/>
        <dbReference type="ChEBI" id="CHEBI:58866"/>
        <dbReference type="ChEBI" id="CHEBI:59776"/>
        <dbReference type="EC" id="4.2.1.20"/>
    </reaction>
</comment>
<keyword evidence="9" id="KW-0057">Aromatic amino acid biosynthesis</keyword>
<organism evidence="13">
    <name type="scientific">Streptomyces zelensis</name>
    <dbReference type="NCBI Taxonomy" id="1981977"/>
    <lineage>
        <taxon>Bacteria</taxon>
        <taxon>Bacillati</taxon>
        <taxon>Actinomycetota</taxon>
        <taxon>Actinomycetes</taxon>
        <taxon>Kitasatosporales</taxon>
        <taxon>Streptomycetaceae</taxon>
        <taxon>Streptomyces</taxon>
    </lineage>
</organism>
<dbReference type="PIRSF" id="PIRSF001413">
    <property type="entry name" value="Trp_syn_beta"/>
    <property type="match status" value="1"/>
</dbReference>
<evidence type="ECO:0000256" key="3">
    <source>
        <dbReference type="ARBA" id="ARBA00009982"/>
    </source>
</evidence>
<evidence type="ECO:0000256" key="4">
    <source>
        <dbReference type="ARBA" id="ARBA00011270"/>
    </source>
</evidence>
<comment type="similarity">
    <text evidence="3">Belongs to the TrpB family.</text>
</comment>
<dbReference type="GO" id="GO:0004834">
    <property type="term" value="F:tryptophan synthase activity"/>
    <property type="evidence" value="ECO:0007669"/>
    <property type="project" value="UniProtKB-EC"/>
</dbReference>
<evidence type="ECO:0000256" key="5">
    <source>
        <dbReference type="ARBA" id="ARBA00012043"/>
    </source>
</evidence>
<evidence type="ECO:0000259" key="12">
    <source>
        <dbReference type="Pfam" id="PF00291"/>
    </source>
</evidence>
<dbReference type="PANTHER" id="PTHR48077:SF6">
    <property type="entry name" value="TRYPTOPHAN SYNTHASE"/>
    <property type="match status" value="1"/>
</dbReference>
<evidence type="ECO:0000256" key="11">
    <source>
        <dbReference type="ARBA" id="ARBA00049047"/>
    </source>
</evidence>
<dbReference type="EC" id="4.2.1.20" evidence="5"/>
<dbReference type="GO" id="GO:0052684">
    <property type="term" value="F:L-serine hydro-lyase (adding indole, L-tryptophan-forming) activity"/>
    <property type="evidence" value="ECO:0007669"/>
    <property type="project" value="TreeGrafter"/>
</dbReference>
<evidence type="ECO:0000256" key="9">
    <source>
        <dbReference type="ARBA" id="ARBA00023141"/>
    </source>
</evidence>
<evidence type="ECO:0000256" key="6">
    <source>
        <dbReference type="ARBA" id="ARBA00022605"/>
    </source>
</evidence>
<evidence type="ECO:0000313" key="13">
    <source>
        <dbReference type="EMBL" id="ARK19475.1"/>
    </source>
</evidence>
<comment type="cofactor">
    <cofactor evidence="1">
        <name>pyridoxal 5'-phosphate</name>
        <dbReference type="ChEBI" id="CHEBI:597326"/>
    </cofactor>
</comment>
<sequence length="449" mass="47332">MPSHTHARLPAESAMRSVPIPVGLPTHWYNFLPDLPAPLPPVRDEGTPSAAEIALQVRPRALLDQDRPTERRVPIPEAVADLLRRIGRPTPLHRARALEAELGTRAHIYLKREDVLPTGSFKLNSAVVQAYYAAQEGRTTLVTETGAGQWGMSVALAASLAGLDSEIFMVRCSLDQKPYRRHYMELLGATVRASPSPDTSFGRELLARSPGHPGSLGTAISDAIGHALDLGPKAAYLSGSGVPHVYLHQTLLGLEVQAQLAALDEPIGVPGRGDHLIACSGGGSNLCGLVGPFLGSLGDGSRDLRLLAAESSAAPRLTAGRYRYGRSDLAGLTPEVLGYSMGPDFVPPPVHTAGLRNHHSSAAVSLLRHEGLLDAVAVEEKRALEAGRLVLRTEGLLFAPETTHALAAAVEVAVRADETAADPVIVVLASGSGLLDLQSYATVLSGGAR</sequence>
<dbReference type="EMBL" id="KY379149">
    <property type="protein sequence ID" value="ARK19475.1"/>
    <property type="molecule type" value="Genomic_DNA"/>
</dbReference>
<comment type="subunit">
    <text evidence="4">Tetramer of two alpha and two beta chains.</text>
</comment>
<dbReference type="AlphaFoldDB" id="A0A1W6EUS8"/>
<keyword evidence="6" id="KW-0028">Amino-acid biosynthesis</keyword>
<reference evidence="13" key="1">
    <citation type="journal article" date="2017" name="ACS Chem. Biol.">
        <title>Unified Biosynthetic Origin of the Benzodipyrrole Subunits in CC-1065.</title>
        <authorList>
            <person name="Wu S."/>
            <person name="Jian X.H."/>
            <person name="Yuan H."/>
            <person name="Jin W.B."/>
            <person name="Yin Y."/>
            <person name="Wang L.Y."/>
            <person name="Zhao J."/>
            <person name="Tang G.L."/>
        </authorList>
    </citation>
    <scope>NUCLEOTIDE SEQUENCE</scope>
    <source>
        <strain evidence="13">NRRL 11183</strain>
    </source>
</reference>
<dbReference type="InterPro" id="IPR023026">
    <property type="entry name" value="Trp_synth_beta/beta-like"/>
</dbReference>
<evidence type="ECO:0000256" key="7">
    <source>
        <dbReference type="ARBA" id="ARBA00022822"/>
    </source>
</evidence>
<name>A0A1W6EUS8_9ACTN</name>
<dbReference type="SUPFAM" id="SSF53686">
    <property type="entry name" value="Tryptophan synthase beta subunit-like PLP-dependent enzymes"/>
    <property type="match status" value="1"/>
</dbReference>
<dbReference type="InterPro" id="IPR001926">
    <property type="entry name" value="TrpB-like_PALP"/>
</dbReference>
<keyword evidence="8" id="KW-0663">Pyridoxal phosphate</keyword>
<proteinExistence type="inferred from homology"/>
<dbReference type="Pfam" id="PF00291">
    <property type="entry name" value="PALP"/>
    <property type="match status" value="1"/>
</dbReference>
<dbReference type="PANTHER" id="PTHR48077">
    <property type="entry name" value="TRYPTOPHAN SYNTHASE-RELATED"/>
    <property type="match status" value="1"/>
</dbReference>
<dbReference type="GO" id="GO:0005737">
    <property type="term" value="C:cytoplasm"/>
    <property type="evidence" value="ECO:0007669"/>
    <property type="project" value="TreeGrafter"/>
</dbReference>
<gene>
    <name evidence="13" type="primary">c10A</name>
</gene>
<evidence type="ECO:0000256" key="8">
    <source>
        <dbReference type="ARBA" id="ARBA00022898"/>
    </source>
</evidence>
<keyword evidence="10" id="KW-0456">Lyase</keyword>
<comment type="pathway">
    <text evidence="2">Amino-acid biosynthesis; L-tryptophan biosynthesis; L-tryptophan from chorismate: step 5/5.</text>
</comment>
<dbReference type="InterPro" id="IPR036052">
    <property type="entry name" value="TrpB-like_PALP_sf"/>
</dbReference>
<evidence type="ECO:0000256" key="2">
    <source>
        <dbReference type="ARBA" id="ARBA00004733"/>
    </source>
</evidence>
<accession>A0A1W6EUS8</accession>
<dbReference type="NCBIfam" id="NF009057">
    <property type="entry name" value="PRK12391.1"/>
    <property type="match status" value="1"/>
</dbReference>
<dbReference type="Gene3D" id="3.40.50.1100">
    <property type="match status" value="2"/>
</dbReference>
<evidence type="ECO:0000256" key="1">
    <source>
        <dbReference type="ARBA" id="ARBA00001933"/>
    </source>
</evidence>
<protein>
    <recommendedName>
        <fullName evidence="5">tryptophan synthase</fullName>
        <ecNumber evidence="5">4.2.1.20</ecNumber>
    </recommendedName>
</protein>